<dbReference type="Pfam" id="PF01614">
    <property type="entry name" value="IclR_C"/>
    <property type="match status" value="1"/>
</dbReference>
<dbReference type="Gene3D" id="1.10.10.10">
    <property type="entry name" value="Winged helix-like DNA-binding domain superfamily/Winged helix DNA-binding domain"/>
    <property type="match status" value="1"/>
</dbReference>
<name>A0ABS5NY77_9BACI</name>
<feature type="domain" description="HTH iclR-type" evidence="4">
    <location>
        <begin position="2"/>
        <end position="65"/>
    </location>
</feature>
<dbReference type="EMBL" id="JAGYPM010000006">
    <property type="protein sequence ID" value="MBS4192805.1"/>
    <property type="molecule type" value="Genomic_DNA"/>
</dbReference>
<evidence type="ECO:0000256" key="2">
    <source>
        <dbReference type="ARBA" id="ARBA00023125"/>
    </source>
</evidence>
<evidence type="ECO:0000313" key="7">
    <source>
        <dbReference type="Proteomes" id="UP000681027"/>
    </source>
</evidence>
<accession>A0ABS5NY77</accession>
<keyword evidence="7" id="KW-1185">Reference proteome</keyword>
<keyword evidence="1" id="KW-0805">Transcription regulation</keyword>
<dbReference type="PROSITE" id="PS51078">
    <property type="entry name" value="ICLR_ED"/>
    <property type="match status" value="1"/>
</dbReference>
<feature type="domain" description="IclR-ED" evidence="5">
    <location>
        <begin position="66"/>
        <end position="241"/>
    </location>
</feature>
<dbReference type="SUPFAM" id="SSF46785">
    <property type="entry name" value="Winged helix' DNA-binding domain"/>
    <property type="match status" value="1"/>
</dbReference>
<dbReference type="InterPro" id="IPR005471">
    <property type="entry name" value="Tscrpt_reg_IclR_N"/>
</dbReference>
<dbReference type="InterPro" id="IPR036388">
    <property type="entry name" value="WH-like_DNA-bd_sf"/>
</dbReference>
<dbReference type="SMART" id="SM00346">
    <property type="entry name" value="HTH_ICLR"/>
    <property type="match status" value="1"/>
</dbReference>
<evidence type="ECO:0000259" key="5">
    <source>
        <dbReference type="PROSITE" id="PS51078"/>
    </source>
</evidence>
<evidence type="ECO:0000256" key="1">
    <source>
        <dbReference type="ARBA" id="ARBA00023015"/>
    </source>
</evidence>
<dbReference type="PROSITE" id="PS51077">
    <property type="entry name" value="HTH_ICLR"/>
    <property type="match status" value="1"/>
</dbReference>
<organism evidence="6 7">
    <name type="scientific">Cytobacillus citreus</name>
    <dbReference type="NCBI Taxonomy" id="2833586"/>
    <lineage>
        <taxon>Bacteria</taxon>
        <taxon>Bacillati</taxon>
        <taxon>Bacillota</taxon>
        <taxon>Bacilli</taxon>
        <taxon>Bacillales</taxon>
        <taxon>Bacillaceae</taxon>
        <taxon>Cytobacillus</taxon>
    </lineage>
</organism>
<gene>
    <name evidence="6" type="ORF">KHA94_21985</name>
</gene>
<dbReference type="PANTHER" id="PTHR30136:SF24">
    <property type="entry name" value="HTH-TYPE TRANSCRIPTIONAL REPRESSOR ALLR"/>
    <property type="match status" value="1"/>
</dbReference>
<dbReference type="InterPro" id="IPR036390">
    <property type="entry name" value="WH_DNA-bd_sf"/>
</dbReference>
<sequence length="242" mass="27750">MIQSIERAMMIVNVLAKHPKRFFSVQEIFSETELPTSTIYRLLYTLETFDLVERNEDKKEFRLGYTWLQLGLKMYHDTDIREKAHPLLEVLAHNVRETIYLNISKQFTSIIIDRVDSPKNVRIIDMIGEKIPYPIGAANKVLLAFSKRDVQIQFLGTVDEQDRKKLIEQLEQINEKGYSISLGEKTKGTVSVAAPVFDLNGEPIAAISAECFEYDTDAEKLESIAKQVTKTAHQLSYELGYT</sequence>
<dbReference type="RefSeq" id="WP_213104254.1">
    <property type="nucleotide sequence ID" value="NZ_JAGYPM010000006.1"/>
</dbReference>
<keyword evidence="3" id="KW-0804">Transcription</keyword>
<evidence type="ECO:0000256" key="3">
    <source>
        <dbReference type="ARBA" id="ARBA00023163"/>
    </source>
</evidence>
<dbReference type="PANTHER" id="PTHR30136">
    <property type="entry name" value="HELIX-TURN-HELIX TRANSCRIPTIONAL REGULATOR, ICLR FAMILY"/>
    <property type="match status" value="1"/>
</dbReference>
<evidence type="ECO:0000259" key="4">
    <source>
        <dbReference type="PROSITE" id="PS51077"/>
    </source>
</evidence>
<dbReference type="InterPro" id="IPR050707">
    <property type="entry name" value="HTH_MetabolicPath_Reg"/>
</dbReference>
<dbReference type="SUPFAM" id="SSF55781">
    <property type="entry name" value="GAF domain-like"/>
    <property type="match status" value="1"/>
</dbReference>
<comment type="caution">
    <text evidence="6">The sequence shown here is derived from an EMBL/GenBank/DDBJ whole genome shotgun (WGS) entry which is preliminary data.</text>
</comment>
<keyword evidence="2" id="KW-0238">DNA-binding</keyword>
<dbReference type="InterPro" id="IPR014757">
    <property type="entry name" value="Tscrpt_reg_IclR_C"/>
</dbReference>
<proteinExistence type="predicted"/>
<evidence type="ECO:0000313" key="6">
    <source>
        <dbReference type="EMBL" id="MBS4192805.1"/>
    </source>
</evidence>
<dbReference type="Proteomes" id="UP000681027">
    <property type="component" value="Unassembled WGS sequence"/>
</dbReference>
<reference evidence="6 7" key="1">
    <citation type="submission" date="2021-05" db="EMBL/GenBank/DDBJ databases">
        <title>Novel Bacillus species.</title>
        <authorList>
            <person name="Liu G."/>
        </authorList>
    </citation>
    <scope>NUCLEOTIDE SEQUENCE [LARGE SCALE GENOMIC DNA]</scope>
    <source>
        <strain evidence="6 7">FJAT-49705</strain>
    </source>
</reference>
<dbReference type="InterPro" id="IPR029016">
    <property type="entry name" value="GAF-like_dom_sf"/>
</dbReference>
<protein>
    <submittedName>
        <fullName evidence="6">IclR family transcriptional regulator</fullName>
    </submittedName>
</protein>
<dbReference type="Pfam" id="PF09339">
    <property type="entry name" value="HTH_IclR"/>
    <property type="match status" value="1"/>
</dbReference>
<dbReference type="Gene3D" id="3.30.450.40">
    <property type="match status" value="1"/>
</dbReference>